<evidence type="ECO:0000313" key="10">
    <source>
        <dbReference type="Proteomes" id="UP000694853"/>
    </source>
</evidence>
<feature type="chain" id="PRO_5034427837" evidence="9">
    <location>
        <begin position="26"/>
        <end position="91"/>
    </location>
</feature>
<comment type="subcellular location">
    <subcellularLocation>
        <location evidence="1">Secreted</location>
        <location evidence="1">Extracellular space</location>
        <location evidence="1">Apoplast</location>
    </subcellularLocation>
</comment>
<accession>A0A8B8KX57</accession>
<dbReference type="GO" id="GO:1902025">
    <property type="term" value="P:nitrate import"/>
    <property type="evidence" value="ECO:0007669"/>
    <property type="project" value="TreeGrafter"/>
</dbReference>
<protein>
    <submittedName>
        <fullName evidence="11">Precursor of CEP8-like</fullName>
    </submittedName>
</protein>
<dbReference type="InterPro" id="IPR033250">
    <property type="entry name" value="CEP"/>
</dbReference>
<dbReference type="GO" id="GO:2000280">
    <property type="term" value="P:regulation of root development"/>
    <property type="evidence" value="ECO:0007669"/>
    <property type="project" value="TreeGrafter"/>
</dbReference>
<keyword evidence="4" id="KW-0964">Secreted</keyword>
<keyword evidence="5" id="KW-0372">Hormone</keyword>
<dbReference type="KEGG" id="aprc:113859318"/>
<comment type="similarity">
    <text evidence="2">Belongs to the C-terminally encoded plant signaling peptide (CEP) family.</text>
</comment>
<organism evidence="10 11">
    <name type="scientific">Abrus precatorius</name>
    <name type="common">Indian licorice</name>
    <name type="synonym">Glycine abrus</name>
    <dbReference type="NCBI Taxonomy" id="3816"/>
    <lineage>
        <taxon>Eukaryota</taxon>
        <taxon>Viridiplantae</taxon>
        <taxon>Streptophyta</taxon>
        <taxon>Embryophyta</taxon>
        <taxon>Tracheophyta</taxon>
        <taxon>Spermatophyta</taxon>
        <taxon>Magnoliopsida</taxon>
        <taxon>eudicotyledons</taxon>
        <taxon>Gunneridae</taxon>
        <taxon>Pentapetalae</taxon>
        <taxon>rosids</taxon>
        <taxon>fabids</taxon>
        <taxon>Fabales</taxon>
        <taxon>Fabaceae</taxon>
        <taxon>Papilionoideae</taxon>
        <taxon>50 kb inversion clade</taxon>
        <taxon>NPAAA clade</taxon>
        <taxon>indigoferoid/millettioid clade</taxon>
        <taxon>Abreae</taxon>
        <taxon>Abrus</taxon>
    </lineage>
</organism>
<dbReference type="GO" id="GO:0048046">
    <property type="term" value="C:apoplast"/>
    <property type="evidence" value="ECO:0007669"/>
    <property type="project" value="UniProtKB-SubCell"/>
</dbReference>
<evidence type="ECO:0000256" key="4">
    <source>
        <dbReference type="ARBA" id="ARBA00022525"/>
    </source>
</evidence>
<dbReference type="RefSeq" id="XP_027347928.1">
    <property type="nucleotide sequence ID" value="XM_027492127.1"/>
</dbReference>
<evidence type="ECO:0000256" key="7">
    <source>
        <dbReference type="ARBA" id="ARBA00023278"/>
    </source>
</evidence>
<dbReference type="PANTHER" id="PTHR33348:SF34">
    <property type="entry name" value="ENCODED PEPTIDE-RELATED"/>
    <property type="match status" value="1"/>
</dbReference>
<evidence type="ECO:0000256" key="5">
    <source>
        <dbReference type="ARBA" id="ARBA00022702"/>
    </source>
</evidence>
<sequence>MAHSTRICFLFVLMFLSHELLSCEGRNLRQNIQSPGVAPANAMNIATSTTKSAIVSPSQMDRSIRNLEGDAEAFRPTTPGHSPGVGHSINN</sequence>
<reference evidence="10" key="1">
    <citation type="journal article" date="2019" name="Toxins">
        <title>Detection of Abrin-Like and Prepropulchellin-Like Toxin Genes and Transcripts Using Whole Genome Sequencing and Full-Length Transcript Sequencing of Abrus precatorius.</title>
        <authorList>
            <person name="Hovde B.T."/>
            <person name="Daligault H.E."/>
            <person name="Hanschen E.R."/>
            <person name="Kunde Y.A."/>
            <person name="Johnson M.B."/>
            <person name="Starkenburg S.R."/>
            <person name="Johnson S.L."/>
        </authorList>
    </citation>
    <scope>NUCLEOTIDE SEQUENCE [LARGE SCALE GENOMIC DNA]</scope>
</reference>
<evidence type="ECO:0000313" key="11">
    <source>
        <dbReference type="RefSeq" id="XP_027347928.1"/>
    </source>
</evidence>
<feature type="signal peptide" evidence="9">
    <location>
        <begin position="1"/>
        <end position="25"/>
    </location>
</feature>
<keyword evidence="3" id="KW-0052">Apoplast</keyword>
<dbReference type="GO" id="GO:0048364">
    <property type="term" value="P:root development"/>
    <property type="evidence" value="ECO:0007669"/>
    <property type="project" value="InterPro"/>
</dbReference>
<evidence type="ECO:0000256" key="2">
    <source>
        <dbReference type="ARBA" id="ARBA00008963"/>
    </source>
</evidence>
<evidence type="ECO:0000256" key="6">
    <source>
        <dbReference type="ARBA" id="ARBA00022729"/>
    </source>
</evidence>
<evidence type="ECO:0000256" key="9">
    <source>
        <dbReference type="SAM" id="SignalP"/>
    </source>
</evidence>
<dbReference type="GeneID" id="113859318"/>
<proteinExistence type="inferred from homology"/>
<dbReference type="GO" id="GO:0005179">
    <property type="term" value="F:hormone activity"/>
    <property type="evidence" value="ECO:0007669"/>
    <property type="project" value="UniProtKB-KW"/>
</dbReference>
<evidence type="ECO:0000256" key="3">
    <source>
        <dbReference type="ARBA" id="ARBA00022523"/>
    </source>
</evidence>
<dbReference type="GO" id="GO:1901371">
    <property type="term" value="P:regulation of leaf morphogenesis"/>
    <property type="evidence" value="ECO:0007669"/>
    <property type="project" value="TreeGrafter"/>
</dbReference>
<gene>
    <name evidence="11" type="primary">LOC113859318</name>
</gene>
<dbReference type="AlphaFoldDB" id="A0A8B8KX57"/>
<evidence type="ECO:0000256" key="1">
    <source>
        <dbReference type="ARBA" id="ARBA00004271"/>
    </source>
</evidence>
<evidence type="ECO:0000256" key="8">
    <source>
        <dbReference type="SAM" id="MobiDB-lite"/>
    </source>
</evidence>
<reference evidence="11" key="2">
    <citation type="submission" date="2025-08" db="UniProtKB">
        <authorList>
            <consortium name="RefSeq"/>
        </authorList>
    </citation>
    <scope>IDENTIFICATION</scope>
    <source>
        <tissue evidence="11">Young leaves</tissue>
    </source>
</reference>
<keyword evidence="7" id="KW-0379">Hydroxylation</keyword>
<keyword evidence="6 9" id="KW-0732">Signal</keyword>
<dbReference type="PANTHER" id="PTHR33348">
    <property type="entry name" value="PRECURSOR OF CEP5"/>
    <property type="match status" value="1"/>
</dbReference>
<dbReference type="Proteomes" id="UP000694853">
    <property type="component" value="Unplaced"/>
</dbReference>
<feature type="region of interest" description="Disordered" evidence="8">
    <location>
        <begin position="69"/>
        <end position="91"/>
    </location>
</feature>
<dbReference type="OrthoDB" id="1097392at2759"/>
<dbReference type="GO" id="GO:0006995">
    <property type="term" value="P:cellular response to nitrogen starvation"/>
    <property type="evidence" value="ECO:0007669"/>
    <property type="project" value="UniProtKB-ARBA"/>
</dbReference>
<keyword evidence="10" id="KW-1185">Reference proteome</keyword>
<name>A0A8B8KX57_ABRPR</name>